<dbReference type="Gene3D" id="1.10.3890.10">
    <property type="entry name" value="HflD-like"/>
    <property type="match status" value="1"/>
</dbReference>
<protein>
    <recommendedName>
        <fullName evidence="4">High frequency lysogenization protein HflD homolog</fullName>
    </recommendedName>
</protein>
<name>A0A4S3L211_9GAMM</name>
<dbReference type="InterPro" id="IPR007451">
    <property type="entry name" value="HflD"/>
</dbReference>
<accession>A0A4S3L211</accession>
<dbReference type="GO" id="GO:0005737">
    <property type="term" value="C:cytoplasm"/>
    <property type="evidence" value="ECO:0007669"/>
    <property type="project" value="UniProtKB-SubCell"/>
</dbReference>
<dbReference type="AlphaFoldDB" id="A0A4S3L211"/>
<dbReference type="GO" id="GO:0005886">
    <property type="term" value="C:plasma membrane"/>
    <property type="evidence" value="ECO:0007669"/>
    <property type="project" value="UniProtKB-SubCell"/>
</dbReference>
<dbReference type="InterPro" id="IPR035932">
    <property type="entry name" value="HflD-like_sf"/>
</dbReference>
<comment type="similarity">
    <text evidence="4">Belongs to the HflD family.</text>
</comment>
<dbReference type="PANTHER" id="PTHR38100:SF1">
    <property type="entry name" value="HIGH FREQUENCY LYSOGENIZATION PROTEIN HFLD"/>
    <property type="match status" value="1"/>
</dbReference>
<dbReference type="Proteomes" id="UP000294599">
    <property type="component" value="Unassembled WGS sequence"/>
</dbReference>
<dbReference type="SUPFAM" id="SSF101322">
    <property type="entry name" value="YcfC-like"/>
    <property type="match status" value="1"/>
</dbReference>
<gene>
    <name evidence="4" type="primary">hflD</name>
    <name evidence="5" type="ORF">EDC25_101144</name>
</gene>
<proteinExistence type="inferred from homology"/>
<comment type="subcellular location">
    <subcellularLocation>
        <location evidence="4">Cytoplasm</location>
    </subcellularLocation>
    <subcellularLocation>
        <location evidence="4">Cell membrane</location>
        <topology evidence="4">Peripheral membrane protein</topology>
        <orientation evidence="4">Cytoplasmic side</orientation>
    </subcellularLocation>
</comment>
<keyword evidence="2 4" id="KW-0963">Cytoplasm</keyword>
<evidence type="ECO:0000256" key="1">
    <source>
        <dbReference type="ARBA" id="ARBA00022475"/>
    </source>
</evidence>
<keyword evidence="6" id="KW-1185">Reference proteome</keyword>
<dbReference type="RefSeq" id="WP_123521796.1">
    <property type="nucleotide sequence ID" value="NZ_JBHLWF010000005.1"/>
</dbReference>
<reference evidence="5 6" key="1">
    <citation type="submission" date="2019-03" db="EMBL/GenBank/DDBJ databases">
        <title>Genomic Encyclopedia of Type Strains, Phase IV (KMG-IV): sequencing the most valuable type-strain genomes for metagenomic binning, comparative biology and taxonomic classification.</title>
        <authorList>
            <person name="Goeker M."/>
        </authorList>
    </citation>
    <scope>NUCLEOTIDE SEQUENCE [LARGE SCALE GENOMIC DNA]</scope>
    <source>
        <strain evidence="5 6">DSM 21944</strain>
    </source>
</reference>
<keyword evidence="3 4" id="KW-0472">Membrane</keyword>
<keyword evidence="1 4" id="KW-1003">Cell membrane</keyword>
<evidence type="ECO:0000256" key="2">
    <source>
        <dbReference type="ARBA" id="ARBA00022490"/>
    </source>
</evidence>
<dbReference type="Pfam" id="PF04356">
    <property type="entry name" value="DUF489"/>
    <property type="match status" value="1"/>
</dbReference>
<organism evidence="5 6">
    <name type="scientific">Pseudofulvimonas gallinarii</name>
    <dbReference type="NCBI Taxonomy" id="634155"/>
    <lineage>
        <taxon>Bacteria</taxon>
        <taxon>Pseudomonadati</taxon>
        <taxon>Pseudomonadota</taxon>
        <taxon>Gammaproteobacteria</taxon>
        <taxon>Lysobacterales</taxon>
        <taxon>Rhodanobacteraceae</taxon>
        <taxon>Pseudofulvimonas</taxon>
    </lineage>
</organism>
<evidence type="ECO:0000313" key="5">
    <source>
        <dbReference type="EMBL" id="TCT01286.1"/>
    </source>
</evidence>
<dbReference type="OrthoDB" id="9788031at2"/>
<dbReference type="PANTHER" id="PTHR38100">
    <property type="entry name" value="HIGH FREQUENCY LYSOGENIZATION PROTEIN HFLD"/>
    <property type="match status" value="1"/>
</dbReference>
<comment type="caution">
    <text evidence="5">The sequence shown here is derived from an EMBL/GenBank/DDBJ whole genome shotgun (WGS) entry which is preliminary data.</text>
</comment>
<sequence length="213" mass="23067">MDRALDRFEAQTLALAGVVQAVHQALLVARRGEAEPEPRDASLASILRLSVDSPDAVYGGLGGVRSGLRLLVSQLRGEQRDADLLRVAGTVLQVERRYSRHDAMQGELRRRLLTLANLHGPDDASSPEAVTGLAAAYLATISTLTPRVKIPGNPLILKEPSNIAQIRACLLAALRSASLWRQLGGKGWHLILRRGRLVETAQRLLGRSLATVQ</sequence>
<dbReference type="EMBL" id="SMAF01000001">
    <property type="protein sequence ID" value="TCT01286.1"/>
    <property type="molecule type" value="Genomic_DNA"/>
</dbReference>
<evidence type="ECO:0000313" key="6">
    <source>
        <dbReference type="Proteomes" id="UP000294599"/>
    </source>
</evidence>
<dbReference type="HAMAP" id="MF_00695">
    <property type="entry name" value="HflD_protein"/>
    <property type="match status" value="1"/>
</dbReference>
<evidence type="ECO:0000256" key="4">
    <source>
        <dbReference type="HAMAP-Rule" id="MF_00695"/>
    </source>
</evidence>
<evidence type="ECO:0000256" key="3">
    <source>
        <dbReference type="ARBA" id="ARBA00023136"/>
    </source>
</evidence>